<reference evidence="2" key="1">
    <citation type="journal article" date="2023" name="Proc. Natl. Acad. Sci. U.S.A.">
        <title>Genomic and structural basis for evolution of tropane alkaloid biosynthesis.</title>
        <authorList>
            <person name="Wanga Y.-J."/>
            <person name="Taina T."/>
            <person name="Yua J.-Y."/>
            <person name="Lia J."/>
            <person name="Xua B."/>
            <person name="Chenc J."/>
            <person name="D'Auriad J.C."/>
            <person name="Huanga J.-P."/>
            <person name="Huanga S.-X."/>
        </authorList>
    </citation>
    <scope>NUCLEOTIDE SEQUENCE [LARGE SCALE GENOMIC DNA]</scope>
    <source>
        <strain evidence="2">cv. KIB-2019</strain>
    </source>
</reference>
<proteinExistence type="predicted"/>
<organism evidence="1 2">
    <name type="scientific">Anisodus acutangulus</name>
    <dbReference type="NCBI Taxonomy" id="402998"/>
    <lineage>
        <taxon>Eukaryota</taxon>
        <taxon>Viridiplantae</taxon>
        <taxon>Streptophyta</taxon>
        <taxon>Embryophyta</taxon>
        <taxon>Tracheophyta</taxon>
        <taxon>Spermatophyta</taxon>
        <taxon>Magnoliopsida</taxon>
        <taxon>eudicotyledons</taxon>
        <taxon>Gunneridae</taxon>
        <taxon>Pentapetalae</taxon>
        <taxon>asterids</taxon>
        <taxon>lamiids</taxon>
        <taxon>Solanales</taxon>
        <taxon>Solanaceae</taxon>
        <taxon>Solanoideae</taxon>
        <taxon>Hyoscyameae</taxon>
        <taxon>Anisodus</taxon>
    </lineage>
</organism>
<protein>
    <submittedName>
        <fullName evidence="1">Uncharacterized protein</fullName>
    </submittedName>
</protein>
<dbReference type="EMBL" id="JAJAGQ010000013">
    <property type="protein sequence ID" value="KAJ8544952.1"/>
    <property type="molecule type" value="Genomic_DNA"/>
</dbReference>
<dbReference type="Proteomes" id="UP001152561">
    <property type="component" value="Unassembled WGS sequence"/>
</dbReference>
<keyword evidence="2" id="KW-1185">Reference proteome</keyword>
<dbReference type="AlphaFoldDB" id="A0A9Q1R8M7"/>
<comment type="caution">
    <text evidence="1">The sequence shown here is derived from an EMBL/GenBank/DDBJ whole genome shotgun (WGS) entry which is preliminary data.</text>
</comment>
<accession>A0A9Q1R8M7</accession>
<gene>
    <name evidence="1" type="ORF">K7X08_017535</name>
</gene>
<evidence type="ECO:0000313" key="1">
    <source>
        <dbReference type="EMBL" id="KAJ8544952.1"/>
    </source>
</evidence>
<name>A0A9Q1R8M7_9SOLA</name>
<sequence>MRPSSYPLYSYYGTTASVADIDALPPLGADRVLTNWRDPEYYVLPSGEVKTMSKVAVVYTILSRTVISATPSFCSALI</sequence>
<evidence type="ECO:0000313" key="2">
    <source>
        <dbReference type="Proteomes" id="UP001152561"/>
    </source>
</evidence>